<reference evidence="7 8" key="2">
    <citation type="journal article" date="2013" name="Genome Biol. Evol.">
        <title>Genome sequencing of Giardia lamblia genotypes A2 and B isolates (DH and GS) and comparative analysis with the genomes of genotypes A1 and E (WB and Pig).</title>
        <authorList>
            <person name="Adam R.D."/>
            <person name="Dahlstrom E.W."/>
            <person name="Martens C.A."/>
            <person name="Bruno D.P."/>
            <person name="Barbian K.D."/>
            <person name="Ricklefs S.M."/>
            <person name="Hernandez M.M."/>
            <person name="Narla N.P."/>
            <person name="Patel R.B."/>
            <person name="Porcella S.F."/>
            <person name="Nash T.E."/>
        </authorList>
    </citation>
    <scope>NUCLEOTIDE SEQUENCE [LARGE SCALE GENOMIC DNA]</scope>
    <source>
        <strain evidence="7 8">DH</strain>
    </source>
</reference>
<dbReference type="Gene3D" id="3.40.50.300">
    <property type="entry name" value="P-loop containing nucleotide triphosphate hydrolases"/>
    <property type="match status" value="1"/>
</dbReference>
<dbReference type="VEuPathDB" id="GiardiaDB:GL50803_0016498"/>
<sequence length="542" mass="60411">MMPSKRKEMSHRLTLREKHHRLKKAKERAERARKKEREMARSNRTKRDPGIPNLYPFKKQMLEAILGSDQHIPTKEELDARMRQQAAAYVSAQQLQQDLASAPSGISNAHASLYDTTRDATDLSEKSIRRSAFKQELQQVIEQADVIMEVIDARDPKGTRCPEIEDICAEKRKPFVLVMNKVDLVPQQVARAWLAYFKNHAVPCIAFKSSTHVHKGHEVNLSKFVDGETGNKHAEDRLNRALHDPRAIIGASELKHLLHKIDARKAAASTPEAKDAAMRTKIVAAVVGIPNVGKSSIINSLSSRNAVGVAPIPGYTKKISEIHIDLRLRILDSPGVVLNEGRSVILREEKLVDPIGECTRMLSMMKDYAAVFRAFNVFDDVLKRAESSAPVADCLRRADELLSQPVSDEIAFGDNQGLSARERLLAELTRELLVCVARKKGKLLPGGIPDLDWAARNCIRDWNRGTVPFYKAPPTQDELAKEEVLHSERQAGIQRMNELGVGEGNRILTELAPELDIDALFALSTGIVGTAEEDLGNYAVLR</sequence>
<dbReference type="InterPro" id="IPR030378">
    <property type="entry name" value="G_CP_dom"/>
</dbReference>
<gene>
    <name evidence="7" type="ORF">DHA2_16498</name>
</gene>
<dbReference type="PANTHER" id="PTHR11089">
    <property type="entry name" value="GTP-BINDING PROTEIN-RELATED"/>
    <property type="match status" value="1"/>
</dbReference>
<dbReference type="EMBL" id="AHGT01000010">
    <property type="protein sequence ID" value="ESU38656.1"/>
    <property type="molecule type" value="Genomic_DNA"/>
</dbReference>
<feature type="domain" description="CP-type G" evidence="6">
    <location>
        <begin position="134"/>
        <end position="339"/>
    </location>
</feature>
<name>V6TIT9_GIAIN</name>
<comment type="caution">
    <text evidence="7">The sequence shown here is derived from an EMBL/GenBank/DDBJ whole genome shotgun (WGS) entry which is preliminary data.</text>
</comment>
<dbReference type="VEuPathDB" id="GiardiaDB:QR46_1413"/>
<evidence type="ECO:0000259" key="6">
    <source>
        <dbReference type="PROSITE" id="PS51721"/>
    </source>
</evidence>
<reference evidence="8" key="1">
    <citation type="submission" date="2012-02" db="EMBL/GenBank/DDBJ databases">
        <title>Genome sequencing of Giardia lamblia Genotypes A2 and B isolates (DH and GS) and comparative analysis with the genomes of Genotypes A1 and E (WB and Pig).</title>
        <authorList>
            <person name="Adam R."/>
            <person name="Dahlstrom E."/>
            <person name="Martens C."/>
            <person name="Bruno D."/>
            <person name="Barbian K."/>
            <person name="Porcella S.F."/>
            <person name="Nash T."/>
        </authorList>
    </citation>
    <scope>NUCLEOTIDE SEQUENCE</scope>
    <source>
        <strain evidence="8">DH</strain>
    </source>
</reference>
<accession>V6TIT9</accession>
<evidence type="ECO:0000256" key="5">
    <source>
        <dbReference type="SAM" id="MobiDB-lite"/>
    </source>
</evidence>
<dbReference type="PANTHER" id="PTHR11089:SF30">
    <property type="entry name" value="GUANINE NUCLEOTIDE-BINDING PROTEIN-LIKE 3 HOMOLOG"/>
    <property type="match status" value="1"/>
</dbReference>
<proteinExistence type="predicted"/>
<keyword evidence="3" id="KW-0342">GTP-binding</keyword>
<dbReference type="InterPro" id="IPR006073">
    <property type="entry name" value="GTP-bd"/>
</dbReference>
<dbReference type="VEuPathDB" id="GiardiaDB:DHA2_16498"/>
<evidence type="ECO:0000256" key="4">
    <source>
        <dbReference type="ARBA" id="ARBA00023242"/>
    </source>
</evidence>
<dbReference type="InterPro" id="IPR014813">
    <property type="entry name" value="Gnl3_N_dom"/>
</dbReference>
<dbReference type="CDD" id="cd04178">
    <property type="entry name" value="Nucleostemin_like"/>
    <property type="match status" value="1"/>
</dbReference>
<dbReference type="GO" id="GO:0005525">
    <property type="term" value="F:GTP binding"/>
    <property type="evidence" value="ECO:0007669"/>
    <property type="project" value="UniProtKB-KW"/>
</dbReference>
<keyword evidence="2" id="KW-0547">Nucleotide-binding</keyword>
<evidence type="ECO:0000256" key="1">
    <source>
        <dbReference type="ARBA" id="ARBA00004123"/>
    </source>
</evidence>
<feature type="region of interest" description="Disordered" evidence="5">
    <location>
        <begin position="1"/>
        <end position="54"/>
    </location>
</feature>
<dbReference type="AlphaFoldDB" id="V6TIT9"/>
<keyword evidence="4" id="KW-0539">Nucleus</keyword>
<dbReference type="Pfam" id="PF01926">
    <property type="entry name" value="MMR_HSR1"/>
    <property type="match status" value="1"/>
</dbReference>
<evidence type="ECO:0000313" key="8">
    <source>
        <dbReference type="Proteomes" id="UP000018320"/>
    </source>
</evidence>
<evidence type="ECO:0000256" key="2">
    <source>
        <dbReference type="ARBA" id="ARBA00022741"/>
    </source>
</evidence>
<feature type="compositionally biased region" description="Basic residues" evidence="5">
    <location>
        <begin position="17"/>
        <end position="26"/>
    </location>
</feature>
<dbReference type="GO" id="GO:0005730">
    <property type="term" value="C:nucleolus"/>
    <property type="evidence" value="ECO:0007669"/>
    <property type="project" value="UniProtKB-ARBA"/>
</dbReference>
<protein>
    <submittedName>
        <fullName evidence="7">GTPase</fullName>
    </submittedName>
</protein>
<dbReference type="Proteomes" id="UP000018320">
    <property type="component" value="Unassembled WGS sequence"/>
</dbReference>
<feature type="compositionally biased region" description="Basic and acidic residues" evidence="5">
    <location>
        <begin position="27"/>
        <end position="49"/>
    </location>
</feature>
<dbReference type="PROSITE" id="PS51721">
    <property type="entry name" value="G_CP"/>
    <property type="match status" value="1"/>
</dbReference>
<dbReference type="Pfam" id="PF08701">
    <property type="entry name" value="GN3L_Grn1"/>
    <property type="match status" value="1"/>
</dbReference>
<evidence type="ECO:0000256" key="3">
    <source>
        <dbReference type="ARBA" id="ARBA00023134"/>
    </source>
</evidence>
<dbReference type="InterPro" id="IPR027417">
    <property type="entry name" value="P-loop_NTPase"/>
</dbReference>
<comment type="subcellular location">
    <subcellularLocation>
        <location evidence="1">Nucleus</location>
    </subcellularLocation>
</comment>
<evidence type="ECO:0000313" key="7">
    <source>
        <dbReference type="EMBL" id="ESU38656.1"/>
    </source>
</evidence>
<organism evidence="7 8">
    <name type="scientific">Giardia intestinalis</name>
    <name type="common">Giardia lamblia</name>
    <dbReference type="NCBI Taxonomy" id="5741"/>
    <lineage>
        <taxon>Eukaryota</taxon>
        <taxon>Metamonada</taxon>
        <taxon>Diplomonadida</taxon>
        <taxon>Hexamitidae</taxon>
        <taxon>Giardiinae</taxon>
        <taxon>Giardia</taxon>
    </lineage>
</organism>
<dbReference type="InterPro" id="IPR050755">
    <property type="entry name" value="TRAFAC_YlqF/YawG_RiboMat"/>
</dbReference>
<feature type="compositionally biased region" description="Basic and acidic residues" evidence="5">
    <location>
        <begin position="1"/>
        <end position="16"/>
    </location>
</feature>
<dbReference type="SUPFAM" id="SSF52540">
    <property type="entry name" value="P-loop containing nucleoside triphosphate hydrolases"/>
    <property type="match status" value="2"/>
</dbReference>
<dbReference type="VEuPathDB" id="GiardiaDB:GL50581_1147"/>